<name>A0A445MGB4_ENSVE</name>
<dbReference type="Proteomes" id="UP000290560">
    <property type="component" value="Unassembled WGS sequence"/>
</dbReference>
<proteinExistence type="predicted"/>
<sequence length="116" mass="12894">MEERDLDGAADDGVNPEPPPCAEHGTGYPRPHDLPHQPQVVHRLSPRPPPELCCVFGRLSALAKTHAEGPNDGTDTLIQVEPGPARLTTRRRHPTVSYDDVNRTVQINSREHWIND</sequence>
<evidence type="ECO:0000313" key="2">
    <source>
        <dbReference type="EMBL" id="RZR73238.1"/>
    </source>
</evidence>
<feature type="region of interest" description="Disordered" evidence="1">
    <location>
        <begin position="1"/>
        <end position="45"/>
    </location>
</feature>
<protein>
    <submittedName>
        <fullName evidence="2">Uncharacterized protein</fullName>
    </submittedName>
</protein>
<feature type="region of interest" description="Disordered" evidence="1">
    <location>
        <begin position="66"/>
        <end position="95"/>
    </location>
</feature>
<organism evidence="2">
    <name type="scientific">Ensete ventricosum</name>
    <name type="common">Abyssinian banana</name>
    <name type="synonym">Musa ensete</name>
    <dbReference type="NCBI Taxonomy" id="4639"/>
    <lineage>
        <taxon>Eukaryota</taxon>
        <taxon>Viridiplantae</taxon>
        <taxon>Streptophyta</taxon>
        <taxon>Embryophyta</taxon>
        <taxon>Tracheophyta</taxon>
        <taxon>Spermatophyta</taxon>
        <taxon>Magnoliopsida</taxon>
        <taxon>Liliopsida</taxon>
        <taxon>Zingiberales</taxon>
        <taxon>Musaceae</taxon>
        <taxon>Ensete</taxon>
    </lineage>
</organism>
<gene>
    <name evidence="2" type="ORF">BHM03_00021690</name>
</gene>
<dbReference type="EMBL" id="KV875860">
    <property type="protein sequence ID" value="RZR73238.1"/>
    <property type="molecule type" value="Genomic_DNA"/>
</dbReference>
<reference evidence="2" key="1">
    <citation type="journal article" date="2018" name="Data Brief">
        <title>Genome sequence data from 17 accessions of Ensete ventricosum, a staple food crop for millions in Ethiopia.</title>
        <authorList>
            <person name="Yemataw Z."/>
            <person name="Muzemil S."/>
            <person name="Ambachew D."/>
            <person name="Tripathi L."/>
            <person name="Tesfaye K."/>
            <person name="Chala A."/>
            <person name="Farbos A."/>
            <person name="O'Neill P."/>
            <person name="Moore K."/>
            <person name="Grant M."/>
            <person name="Studholme D.J."/>
        </authorList>
    </citation>
    <scope>NUCLEOTIDE SEQUENCE [LARGE SCALE GENOMIC DNA]</scope>
    <source>
        <tissue evidence="2">Leaf</tissue>
    </source>
</reference>
<evidence type="ECO:0000256" key="1">
    <source>
        <dbReference type="SAM" id="MobiDB-lite"/>
    </source>
</evidence>
<dbReference type="AlphaFoldDB" id="A0A445MGB4"/>
<accession>A0A445MGB4</accession>